<dbReference type="CDD" id="cd12914">
    <property type="entry name" value="PDC1_DGC_like"/>
    <property type="match status" value="1"/>
</dbReference>
<dbReference type="Pfam" id="PF00989">
    <property type="entry name" value="PAS"/>
    <property type="match status" value="1"/>
</dbReference>
<comment type="subcellular location">
    <subcellularLocation>
        <location evidence="2">Cell membrane</location>
        <topology evidence="2">Multi-pass membrane protein</topology>
    </subcellularLocation>
</comment>
<dbReference type="SMART" id="SM00388">
    <property type="entry name" value="HisKA"/>
    <property type="match status" value="1"/>
</dbReference>
<dbReference type="Pfam" id="PF02518">
    <property type="entry name" value="HATPase_c"/>
    <property type="match status" value="1"/>
</dbReference>
<comment type="caution">
    <text evidence="17">The sequence shown here is derived from an EMBL/GenBank/DDBJ whole genome shotgun (WGS) entry which is preliminary data.</text>
</comment>
<gene>
    <name evidence="17" type="ORF">BKP37_15285</name>
</gene>
<dbReference type="Pfam" id="PF02743">
    <property type="entry name" value="dCache_1"/>
    <property type="match status" value="1"/>
</dbReference>
<dbReference type="Gene3D" id="3.30.565.10">
    <property type="entry name" value="Histidine kinase-like ATPase, C-terminal domain"/>
    <property type="match status" value="1"/>
</dbReference>
<dbReference type="PRINTS" id="PR00344">
    <property type="entry name" value="BCTRLSENSOR"/>
</dbReference>
<keyword evidence="7 14" id="KW-0812">Transmembrane</keyword>
<name>A0A1S2LHU4_9BACI</name>
<proteinExistence type="predicted"/>
<evidence type="ECO:0000256" key="10">
    <source>
        <dbReference type="ARBA" id="ARBA00022840"/>
    </source>
</evidence>
<dbReference type="Gene3D" id="6.10.340.10">
    <property type="match status" value="1"/>
</dbReference>
<dbReference type="GO" id="GO:0000155">
    <property type="term" value="F:phosphorelay sensor kinase activity"/>
    <property type="evidence" value="ECO:0007669"/>
    <property type="project" value="InterPro"/>
</dbReference>
<accession>A0A1S2LHU4</accession>
<evidence type="ECO:0000256" key="1">
    <source>
        <dbReference type="ARBA" id="ARBA00000085"/>
    </source>
</evidence>
<evidence type="ECO:0000313" key="17">
    <source>
        <dbReference type="EMBL" id="OIJ11800.1"/>
    </source>
</evidence>
<evidence type="ECO:0000259" key="16">
    <source>
        <dbReference type="PROSITE" id="PS50112"/>
    </source>
</evidence>
<dbReference type="InterPro" id="IPR000014">
    <property type="entry name" value="PAS"/>
</dbReference>
<keyword evidence="13 14" id="KW-0472">Membrane</keyword>
<protein>
    <recommendedName>
        <fullName evidence="3">histidine kinase</fullName>
        <ecNumber evidence="3">2.7.13.3</ecNumber>
    </recommendedName>
</protein>
<dbReference type="InterPro" id="IPR036890">
    <property type="entry name" value="HATPase_C_sf"/>
</dbReference>
<evidence type="ECO:0000256" key="5">
    <source>
        <dbReference type="ARBA" id="ARBA00022553"/>
    </source>
</evidence>
<evidence type="ECO:0000256" key="4">
    <source>
        <dbReference type="ARBA" id="ARBA00022475"/>
    </source>
</evidence>
<dbReference type="InterPro" id="IPR036097">
    <property type="entry name" value="HisK_dim/P_sf"/>
</dbReference>
<dbReference type="SMART" id="SM00091">
    <property type="entry name" value="PAS"/>
    <property type="match status" value="1"/>
</dbReference>
<dbReference type="Gene3D" id="1.10.287.130">
    <property type="match status" value="1"/>
</dbReference>
<dbReference type="Proteomes" id="UP000179524">
    <property type="component" value="Unassembled WGS sequence"/>
</dbReference>
<dbReference type="InterPro" id="IPR005467">
    <property type="entry name" value="His_kinase_dom"/>
</dbReference>
<dbReference type="SUPFAM" id="SSF55874">
    <property type="entry name" value="ATPase domain of HSP90 chaperone/DNA topoisomerase II/histidine kinase"/>
    <property type="match status" value="1"/>
</dbReference>
<dbReference type="CDD" id="cd00130">
    <property type="entry name" value="PAS"/>
    <property type="match status" value="1"/>
</dbReference>
<evidence type="ECO:0000256" key="6">
    <source>
        <dbReference type="ARBA" id="ARBA00022679"/>
    </source>
</evidence>
<evidence type="ECO:0000256" key="7">
    <source>
        <dbReference type="ARBA" id="ARBA00022692"/>
    </source>
</evidence>
<comment type="catalytic activity">
    <reaction evidence="1">
        <text>ATP + protein L-histidine = ADP + protein N-phospho-L-histidine.</text>
        <dbReference type="EC" id="2.7.13.3"/>
    </reaction>
</comment>
<dbReference type="EC" id="2.7.13.3" evidence="3"/>
<sequence length="724" mass="82723">MFKTLRAKLLVFFLLTTFIPLLFVSYISYQSQKQELTKQIEQSLLSHSNYIASEIQQLLLEQISNLKYLATNSVLKDPSATNEEIKVQFEGFLHIYDIYSDTIFVKPDGRVFTSMIDIVIGQDFSSRKWFEIAKEGESYISDIYLSPVLEEPILVMAAPVFNAQKEVIGVISPSFNVNYIWDKFQTFANHEQMVSLNGYAYLLNKNGDIIAHPDQNKILTENYFQKTNLTAADIISLSRERNIFYDKEAKEVTAYTQIEKINGFDNDWFVAITVSQSALFAPLHNLFKNYVLIMGSVWIIVTIAVFKFSKYIVSPVEKLVAATSEFAVGKPISPLVKQSYKEIERLNGTFTVMTKKLAERESGHKKSTLILETTDNGVFIINKRSTKITMFNQMCEEMFAISRKEVINFSIDDVIRKSTHFREFVSSSQIMNYLEKETPKKYEVQWQVGKKSWYYLVSLTTLPSLDNNDLQEELLIMISDISDKRQMELELVHSEKLKVVGEMSAGLAHEIRNPIATIRGFIQLFREEEMGSKKSYFDIIIKEIDRVNYIVTDLLNVAKSKSKGQYRQTNIQLLLEEMLVLETSQLKNKGMNLVTEFETVPLIFIDPLKVQQACMNIIQNAIEAMDVGDTLFVGTKHLTEENKVCIYIKDTGIGMDPLTLEKLRTPFFTTKDTGTGLGMSTSFRVIEEMQGTIDVLSEERKGSTFTITLPIIPICKGSNIKENG</sequence>
<evidence type="ECO:0000256" key="2">
    <source>
        <dbReference type="ARBA" id="ARBA00004651"/>
    </source>
</evidence>
<keyword evidence="18" id="KW-1185">Reference proteome</keyword>
<evidence type="ECO:0000313" key="18">
    <source>
        <dbReference type="Proteomes" id="UP000179524"/>
    </source>
</evidence>
<dbReference type="OrthoDB" id="9815750at2"/>
<dbReference type="InterPro" id="IPR004358">
    <property type="entry name" value="Sig_transdc_His_kin-like_C"/>
</dbReference>
<keyword evidence="8" id="KW-0547">Nucleotide-binding</keyword>
<dbReference type="Pfam" id="PF00512">
    <property type="entry name" value="HisKA"/>
    <property type="match status" value="1"/>
</dbReference>
<evidence type="ECO:0000259" key="15">
    <source>
        <dbReference type="PROSITE" id="PS50109"/>
    </source>
</evidence>
<organism evidence="17 18">
    <name type="scientific">Anaerobacillus alkalilacustris</name>
    <dbReference type="NCBI Taxonomy" id="393763"/>
    <lineage>
        <taxon>Bacteria</taxon>
        <taxon>Bacillati</taxon>
        <taxon>Bacillota</taxon>
        <taxon>Bacilli</taxon>
        <taxon>Bacillales</taxon>
        <taxon>Bacillaceae</taxon>
        <taxon>Anaerobacillus</taxon>
    </lineage>
</organism>
<feature type="domain" description="Histidine kinase" evidence="15">
    <location>
        <begin position="506"/>
        <end position="713"/>
    </location>
</feature>
<keyword evidence="9" id="KW-0418">Kinase</keyword>
<dbReference type="PANTHER" id="PTHR43065:SF46">
    <property type="entry name" value="C4-DICARBOXYLATE TRANSPORT SENSOR PROTEIN DCTB"/>
    <property type="match status" value="1"/>
</dbReference>
<dbReference type="InterPro" id="IPR035965">
    <property type="entry name" value="PAS-like_dom_sf"/>
</dbReference>
<dbReference type="InterPro" id="IPR033479">
    <property type="entry name" value="dCache_1"/>
</dbReference>
<dbReference type="PANTHER" id="PTHR43065">
    <property type="entry name" value="SENSOR HISTIDINE KINASE"/>
    <property type="match status" value="1"/>
</dbReference>
<dbReference type="AlphaFoldDB" id="A0A1S2LHU4"/>
<dbReference type="CDD" id="cd00082">
    <property type="entry name" value="HisKA"/>
    <property type="match status" value="1"/>
</dbReference>
<dbReference type="InterPro" id="IPR003594">
    <property type="entry name" value="HATPase_dom"/>
</dbReference>
<dbReference type="Gene3D" id="3.30.450.20">
    <property type="entry name" value="PAS domain"/>
    <property type="match status" value="2"/>
</dbReference>
<keyword evidence="10" id="KW-0067">ATP-binding</keyword>
<dbReference type="InterPro" id="IPR029151">
    <property type="entry name" value="Sensor-like_sf"/>
</dbReference>
<dbReference type="PROSITE" id="PS50109">
    <property type="entry name" value="HIS_KIN"/>
    <property type="match status" value="1"/>
</dbReference>
<dbReference type="GO" id="GO:0006355">
    <property type="term" value="P:regulation of DNA-templated transcription"/>
    <property type="evidence" value="ECO:0007669"/>
    <property type="project" value="InterPro"/>
</dbReference>
<dbReference type="SUPFAM" id="SSF103190">
    <property type="entry name" value="Sensory domain-like"/>
    <property type="match status" value="1"/>
</dbReference>
<dbReference type="PROSITE" id="PS50112">
    <property type="entry name" value="PAS"/>
    <property type="match status" value="1"/>
</dbReference>
<evidence type="ECO:0000256" key="8">
    <source>
        <dbReference type="ARBA" id="ARBA00022741"/>
    </source>
</evidence>
<keyword evidence="5" id="KW-0597">Phosphoprotein</keyword>
<keyword evidence="11 14" id="KW-1133">Transmembrane helix</keyword>
<dbReference type="SUPFAM" id="SSF55785">
    <property type="entry name" value="PYP-like sensor domain (PAS domain)"/>
    <property type="match status" value="1"/>
</dbReference>
<evidence type="ECO:0000256" key="12">
    <source>
        <dbReference type="ARBA" id="ARBA00023012"/>
    </source>
</evidence>
<feature type="domain" description="PAS" evidence="16">
    <location>
        <begin position="363"/>
        <end position="408"/>
    </location>
</feature>
<dbReference type="InterPro" id="IPR013767">
    <property type="entry name" value="PAS_fold"/>
</dbReference>
<dbReference type="SUPFAM" id="SSF47384">
    <property type="entry name" value="Homodimeric domain of signal transducing histidine kinase"/>
    <property type="match status" value="1"/>
</dbReference>
<feature type="transmembrane region" description="Helical" evidence="14">
    <location>
        <begin position="9"/>
        <end position="29"/>
    </location>
</feature>
<dbReference type="GO" id="GO:0005886">
    <property type="term" value="C:plasma membrane"/>
    <property type="evidence" value="ECO:0007669"/>
    <property type="project" value="UniProtKB-SubCell"/>
</dbReference>
<keyword evidence="6" id="KW-0808">Transferase</keyword>
<evidence type="ECO:0000256" key="14">
    <source>
        <dbReference type="SAM" id="Phobius"/>
    </source>
</evidence>
<evidence type="ECO:0000256" key="13">
    <source>
        <dbReference type="ARBA" id="ARBA00023136"/>
    </source>
</evidence>
<dbReference type="RefSeq" id="WP_071310480.1">
    <property type="nucleotide sequence ID" value="NZ_MLQR01000036.1"/>
</dbReference>
<evidence type="ECO:0000256" key="9">
    <source>
        <dbReference type="ARBA" id="ARBA00022777"/>
    </source>
</evidence>
<evidence type="ECO:0000256" key="3">
    <source>
        <dbReference type="ARBA" id="ARBA00012438"/>
    </source>
</evidence>
<dbReference type="SMART" id="SM00387">
    <property type="entry name" value="HATPase_c"/>
    <property type="match status" value="1"/>
</dbReference>
<dbReference type="InterPro" id="IPR003661">
    <property type="entry name" value="HisK_dim/P_dom"/>
</dbReference>
<keyword evidence="12" id="KW-0902">Two-component regulatory system</keyword>
<dbReference type="GO" id="GO:0005524">
    <property type="term" value="F:ATP binding"/>
    <property type="evidence" value="ECO:0007669"/>
    <property type="project" value="UniProtKB-KW"/>
</dbReference>
<dbReference type="CDD" id="cd12912">
    <property type="entry name" value="PDC2_MCP_like"/>
    <property type="match status" value="1"/>
</dbReference>
<dbReference type="EMBL" id="MLQR01000036">
    <property type="protein sequence ID" value="OIJ11800.1"/>
    <property type="molecule type" value="Genomic_DNA"/>
</dbReference>
<keyword evidence="4" id="KW-1003">Cell membrane</keyword>
<evidence type="ECO:0000256" key="11">
    <source>
        <dbReference type="ARBA" id="ARBA00022989"/>
    </source>
</evidence>
<reference evidence="17 18" key="1">
    <citation type="submission" date="2016-10" db="EMBL/GenBank/DDBJ databases">
        <title>Draft genome sequences of four alkaliphilic bacteria belonging to the Anaerobacillus genus.</title>
        <authorList>
            <person name="Bassil N.M."/>
            <person name="Lloyd J.R."/>
        </authorList>
    </citation>
    <scope>NUCLEOTIDE SEQUENCE [LARGE SCALE GENOMIC DNA]</scope>
    <source>
        <strain evidence="17 18">DSM 18345</strain>
    </source>
</reference>